<keyword evidence="2" id="KW-0378">Hydrolase</keyword>
<dbReference type="CDD" id="cd00431">
    <property type="entry name" value="cysteine_hydrolases"/>
    <property type="match status" value="1"/>
</dbReference>
<dbReference type="GeneID" id="28864787"/>
<organism evidence="5 6">
    <name type="scientific">Colletotrichum higginsianum (strain IMI 349063)</name>
    <name type="common">Crucifer anthracnose fungus</name>
    <dbReference type="NCBI Taxonomy" id="759273"/>
    <lineage>
        <taxon>Eukaryota</taxon>
        <taxon>Fungi</taxon>
        <taxon>Dikarya</taxon>
        <taxon>Ascomycota</taxon>
        <taxon>Pezizomycotina</taxon>
        <taxon>Sordariomycetes</taxon>
        <taxon>Hypocreomycetidae</taxon>
        <taxon>Glomerellales</taxon>
        <taxon>Glomerellaceae</taxon>
        <taxon>Colletotrichum</taxon>
        <taxon>Colletotrichum destructivum species complex</taxon>
    </lineage>
</organism>
<evidence type="ECO:0000259" key="4">
    <source>
        <dbReference type="Pfam" id="PF00857"/>
    </source>
</evidence>
<gene>
    <name evidence="5" type="ORF">CH63R_05705</name>
</gene>
<dbReference type="Gene3D" id="3.40.50.850">
    <property type="entry name" value="Isochorismatase-like"/>
    <property type="match status" value="1"/>
</dbReference>
<dbReference type="Proteomes" id="UP000092177">
    <property type="component" value="Chromosome 4"/>
</dbReference>
<comment type="caution">
    <text evidence="5">The sequence shown here is derived from an EMBL/GenBank/DDBJ whole genome shotgun (WGS) entry which is preliminary data.</text>
</comment>
<evidence type="ECO:0000313" key="5">
    <source>
        <dbReference type="EMBL" id="OBR10013.1"/>
    </source>
</evidence>
<evidence type="ECO:0000256" key="2">
    <source>
        <dbReference type="ARBA" id="ARBA00022801"/>
    </source>
</evidence>
<feature type="compositionally biased region" description="Low complexity" evidence="3">
    <location>
        <begin position="284"/>
        <end position="293"/>
    </location>
</feature>
<dbReference type="InterPro" id="IPR036380">
    <property type="entry name" value="Isochorismatase-like_sf"/>
</dbReference>
<dbReference type="InterPro" id="IPR000868">
    <property type="entry name" value="Isochorismatase-like_dom"/>
</dbReference>
<reference evidence="6" key="1">
    <citation type="journal article" date="2017" name="BMC Genomics">
        <title>Gapless genome assembly of Colletotrichum higginsianum reveals chromosome structure and association of transposable elements with secondary metabolite gene clusters.</title>
        <authorList>
            <person name="Dallery J.-F."/>
            <person name="Lapalu N."/>
            <person name="Zampounis A."/>
            <person name="Pigne S."/>
            <person name="Luyten I."/>
            <person name="Amselem J."/>
            <person name="Wittenberg A.H.J."/>
            <person name="Zhou S."/>
            <person name="de Queiroz M.V."/>
            <person name="Robin G.P."/>
            <person name="Auger A."/>
            <person name="Hainaut M."/>
            <person name="Henrissat B."/>
            <person name="Kim K.-T."/>
            <person name="Lee Y.-H."/>
            <person name="Lespinet O."/>
            <person name="Schwartz D.C."/>
            <person name="Thon M.R."/>
            <person name="O'Connell R.J."/>
        </authorList>
    </citation>
    <scope>NUCLEOTIDE SEQUENCE [LARGE SCALE GENOMIC DNA]</scope>
    <source>
        <strain evidence="6">IMI 349063</strain>
    </source>
</reference>
<feature type="domain" description="Isochorismatase-like" evidence="4">
    <location>
        <begin position="54"/>
        <end position="259"/>
    </location>
</feature>
<evidence type="ECO:0000313" key="6">
    <source>
        <dbReference type="Proteomes" id="UP000092177"/>
    </source>
</evidence>
<dbReference type="GO" id="GO:0016787">
    <property type="term" value="F:hydrolase activity"/>
    <property type="evidence" value="ECO:0007669"/>
    <property type="project" value="UniProtKB-KW"/>
</dbReference>
<dbReference type="VEuPathDB" id="FungiDB:CH63R_05705"/>
<feature type="region of interest" description="Disordered" evidence="3">
    <location>
        <begin position="270"/>
        <end position="331"/>
    </location>
</feature>
<dbReference type="KEGG" id="chig:CH63R_05705"/>
<proteinExistence type="inferred from homology"/>
<evidence type="ECO:0000256" key="1">
    <source>
        <dbReference type="ARBA" id="ARBA00006336"/>
    </source>
</evidence>
<keyword evidence="6" id="KW-1185">Reference proteome</keyword>
<accession>A0A1B7YD13</accession>
<dbReference type="EMBL" id="LTAN01000004">
    <property type="protein sequence ID" value="OBR10013.1"/>
    <property type="molecule type" value="Genomic_DNA"/>
</dbReference>
<dbReference type="AlphaFoldDB" id="A0A1B7YD13"/>
<dbReference type="InterPro" id="IPR050272">
    <property type="entry name" value="Isochorismatase-like_hydrls"/>
</dbReference>
<name>A0A1B7YD13_COLHI</name>
<dbReference type="RefSeq" id="XP_018158530.1">
    <property type="nucleotide sequence ID" value="XM_018300680.1"/>
</dbReference>
<dbReference type="PANTHER" id="PTHR43540:SF9">
    <property type="entry name" value="FAMILY HYDROLASE, PUTATIVE (AFU_ORTHOLOGUE AFUA_2G08700)-RELATED"/>
    <property type="match status" value="1"/>
</dbReference>
<protein>
    <submittedName>
        <fullName evidence="5">Isochorismatase</fullName>
    </submittedName>
</protein>
<evidence type="ECO:0000256" key="3">
    <source>
        <dbReference type="SAM" id="MobiDB-lite"/>
    </source>
</evidence>
<comment type="similarity">
    <text evidence="1">Belongs to the isochorismatase family.</text>
</comment>
<dbReference type="SUPFAM" id="SSF52499">
    <property type="entry name" value="Isochorismatase-like hydrolases"/>
    <property type="match status" value="1"/>
</dbReference>
<sequence length="356" mass="38887">MRRSDLTFGPTGDEWHYERSSRTYDLTRGRSPAWTVGTSQGPAETSISVAPRSTALVIVDMQNYFLHPRCRNHPAGLAAAEKTKRVIEKCRELGIQVIWLNWGLDDGDLAAMPAGVQRGFSRSLIQGGEGPGDTVVRLGLGADLGDGQGRCLVAGEWNADIYEPLKLSACPEDVRCNKNRMSGMWSPEQPLRRYLERSGSAADSGGGEDERTRTLLFCGVNTDQCVLSTLTDAYNAGWDCILLEDCCATKTPRAQEVCLYNVAVSPLLPTPQSHWHGSRGRGGSYSRWPGAHSASHRRARSGSSPRARLSSRGRPRERFNNTTAARPPRIARRGLLKVSSQLALRAVGSSCECTKS</sequence>
<dbReference type="OrthoDB" id="167809at2759"/>
<dbReference type="Pfam" id="PF00857">
    <property type="entry name" value="Isochorismatase"/>
    <property type="match status" value="1"/>
</dbReference>
<dbReference type="PANTHER" id="PTHR43540">
    <property type="entry name" value="PEROXYUREIDOACRYLATE/UREIDOACRYLATE AMIDOHYDROLASE-RELATED"/>
    <property type="match status" value="1"/>
</dbReference>